<evidence type="ECO:0000313" key="1">
    <source>
        <dbReference type="EMBL" id="MCL1125876.1"/>
    </source>
</evidence>
<name>A0ABT0LDU1_9GAMM</name>
<comment type="caution">
    <text evidence="1">The sequence shown here is derived from an EMBL/GenBank/DDBJ whole genome shotgun (WGS) entry which is preliminary data.</text>
</comment>
<dbReference type="EMBL" id="JAKIKS010000064">
    <property type="protein sequence ID" value="MCL1125876.1"/>
    <property type="molecule type" value="Genomic_DNA"/>
</dbReference>
<gene>
    <name evidence="1" type="ORF">L2764_15705</name>
</gene>
<dbReference type="Proteomes" id="UP001203423">
    <property type="component" value="Unassembled WGS sequence"/>
</dbReference>
<evidence type="ECO:0000313" key="2">
    <source>
        <dbReference type="Proteomes" id="UP001203423"/>
    </source>
</evidence>
<organism evidence="1 2">
    <name type="scientific">Shewanella surugensis</name>
    <dbReference type="NCBI Taxonomy" id="212020"/>
    <lineage>
        <taxon>Bacteria</taxon>
        <taxon>Pseudomonadati</taxon>
        <taxon>Pseudomonadota</taxon>
        <taxon>Gammaproteobacteria</taxon>
        <taxon>Alteromonadales</taxon>
        <taxon>Shewanellaceae</taxon>
        <taxon>Shewanella</taxon>
    </lineage>
</organism>
<proteinExistence type="predicted"/>
<dbReference type="RefSeq" id="WP_248941208.1">
    <property type="nucleotide sequence ID" value="NZ_JAKIKS010000064.1"/>
</dbReference>
<accession>A0ABT0LDU1</accession>
<sequence length="124" mass="13953">MLENEIEILAADNQGVEIPKPKAKAPFTIKSMGVRRGERALIYKIPSHSPKQNHYCKGITLSEFEFAYQRLLKTNELTRKWFNENMPKCAGEGSCNFTTVGGIFELLGKAKYHSQGRYIAASKA</sequence>
<reference evidence="1 2" key="1">
    <citation type="submission" date="2022-01" db="EMBL/GenBank/DDBJ databases">
        <title>Whole genome-based taxonomy of the Shewanellaceae.</title>
        <authorList>
            <person name="Martin-Rodriguez A.J."/>
        </authorList>
    </citation>
    <scope>NUCLEOTIDE SEQUENCE [LARGE SCALE GENOMIC DNA]</scope>
    <source>
        <strain evidence="1 2">DSM 17177</strain>
    </source>
</reference>
<protein>
    <submittedName>
        <fullName evidence="1">Uncharacterized protein</fullName>
    </submittedName>
</protein>
<keyword evidence="2" id="KW-1185">Reference proteome</keyword>